<gene>
    <name evidence="2" type="ORF">KVV02_006090</name>
</gene>
<organism evidence="2 3">
    <name type="scientific">Mortierella alpina</name>
    <name type="common">Oleaginous fungus</name>
    <name type="synonym">Mortierella renispora</name>
    <dbReference type="NCBI Taxonomy" id="64518"/>
    <lineage>
        <taxon>Eukaryota</taxon>
        <taxon>Fungi</taxon>
        <taxon>Fungi incertae sedis</taxon>
        <taxon>Mucoromycota</taxon>
        <taxon>Mortierellomycotina</taxon>
        <taxon>Mortierellomycetes</taxon>
        <taxon>Mortierellales</taxon>
        <taxon>Mortierellaceae</taxon>
        <taxon>Mortierella</taxon>
    </lineage>
</organism>
<protein>
    <submittedName>
        <fullName evidence="2">Uncharacterized protein</fullName>
    </submittedName>
</protein>
<feature type="compositionally biased region" description="Low complexity" evidence="1">
    <location>
        <begin position="170"/>
        <end position="191"/>
    </location>
</feature>
<dbReference type="AlphaFoldDB" id="A0A9P8A8A5"/>
<proteinExistence type="predicted"/>
<feature type="compositionally biased region" description="Polar residues" evidence="1">
    <location>
        <begin position="124"/>
        <end position="136"/>
    </location>
</feature>
<dbReference type="EMBL" id="JAIFTL010000065">
    <property type="protein sequence ID" value="KAG9324496.1"/>
    <property type="molecule type" value="Genomic_DNA"/>
</dbReference>
<comment type="caution">
    <text evidence="2">The sequence shown here is derived from an EMBL/GenBank/DDBJ whole genome shotgun (WGS) entry which is preliminary data.</text>
</comment>
<dbReference type="Proteomes" id="UP000717515">
    <property type="component" value="Unassembled WGS sequence"/>
</dbReference>
<feature type="region of interest" description="Disordered" evidence="1">
    <location>
        <begin position="97"/>
        <end position="191"/>
    </location>
</feature>
<feature type="region of interest" description="Disordered" evidence="1">
    <location>
        <begin position="41"/>
        <end position="85"/>
    </location>
</feature>
<evidence type="ECO:0000313" key="3">
    <source>
        <dbReference type="Proteomes" id="UP000717515"/>
    </source>
</evidence>
<feature type="compositionally biased region" description="Low complexity" evidence="1">
    <location>
        <begin position="100"/>
        <end position="119"/>
    </location>
</feature>
<evidence type="ECO:0000313" key="2">
    <source>
        <dbReference type="EMBL" id="KAG9324496.1"/>
    </source>
</evidence>
<sequence length="264" mass="27930">MSKAKHLQAILHQLHANGPAAASASAWGPLRLIPTRMLAGPSLDSGSRSIHTQAHPHPSQAHRRPTSQSPRYSRQHRQQRDSTSCPAAACLLHTSASDRSLAASSPTSSSATSSESHLAGANPESIQYPASTTPTSPHVFAEHASTSWSSELPWVDTHTQSSDPSHIPGSGRADSSPSNGSSNNSQQSASTSFFDQPFQQTRHNYVFAHGASGFAKHPGKAPTLTPEEDRAYLSVQVGEDSYFRRHDALGVADGVGGWSGTTGK</sequence>
<name>A0A9P8A8A5_MORAP</name>
<evidence type="ECO:0000256" key="1">
    <source>
        <dbReference type="SAM" id="MobiDB-lite"/>
    </source>
</evidence>
<accession>A0A9P8A8A5</accession>
<reference evidence="2" key="1">
    <citation type="submission" date="2021-07" db="EMBL/GenBank/DDBJ databases">
        <title>Draft genome of Mortierella alpina, strain LL118, isolated from an aspen leaf litter sample.</title>
        <authorList>
            <person name="Yang S."/>
            <person name="Vinatzer B.A."/>
        </authorList>
    </citation>
    <scope>NUCLEOTIDE SEQUENCE</scope>
    <source>
        <strain evidence="2">LL118</strain>
    </source>
</reference>